<reference evidence="3" key="1">
    <citation type="journal article" date="2010" name="Science">
        <title>Signatures of adaptation to obligate biotrophy in the Hyaloperonospora arabidopsidis genome.</title>
        <authorList>
            <person name="Baxter L."/>
            <person name="Tripathy S."/>
            <person name="Ishaque N."/>
            <person name="Boot N."/>
            <person name="Cabral A."/>
            <person name="Kemen E."/>
            <person name="Thines M."/>
            <person name="Ah-Fong A."/>
            <person name="Anderson R."/>
            <person name="Badejoko W."/>
            <person name="Bittner-Eddy P."/>
            <person name="Boore J.L."/>
            <person name="Chibucos M.C."/>
            <person name="Coates M."/>
            <person name="Dehal P."/>
            <person name="Delehaunty K."/>
            <person name="Dong S."/>
            <person name="Downton P."/>
            <person name="Dumas B."/>
            <person name="Fabro G."/>
            <person name="Fronick C."/>
            <person name="Fuerstenberg S.I."/>
            <person name="Fulton L."/>
            <person name="Gaulin E."/>
            <person name="Govers F."/>
            <person name="Hughes L."/>
            <person name="Humphray S."/>
            <person name="Jiang R.H."/>
            <person name="Judelson H."/>
            <person name="Kamoun S."/>
            <person name="Kyung K."/>
            <person name="Meijer H."/>
            <person name="Minx P."/>
            <person name="Morris P."/>
            <person name="Nelson J."/>
            <person name="Phuntumart V."/>
            <person name="Qutob D."/>
            <person name="Rehmany A."/>
            <person name="Rougon-Cardoso A."/>
            <person name="Ryden P."/>
            <person name="Torto-Alalibo T."/>
            <person name="Studholme D."/>
            <person name="Wang Y."/>
            <person name="Win J."/>
            <person name="Wood J."/>
            <person name="Clifton S.W."/>
            <person name="Rogers J."/>
            <person name="Van den Ackerveken G."/>
            <person name="Jones J.D."/>
            <person name="McDowell J.M."/>
            <person name="Beynon J."/>
            <person name="Tyler B.M."/>
        </authorList>
    </citation>
    <scope>NUCLEOTIDE SEQUENCE [LARGE SCALE GENOMIC DNA]</scope>
    <source>
        <strain evidence="3">Emoy2</strain>
    </source>
</reference>
<dbReference type="SUPFAM" id="SSF50729">
    <property type="entry name" value="PH domain-like"/>
    <property type="match status" value="1"/>
</dbReference>
<keyword evidence="3" id="KW-1185">Reference proteome</keyword>
<evidence type="ECO:0000259" key="1">
    <source>
        <dbReference type="Pfam" id="PF08000"/>
    </source>
</evidence>
<dbReference type="HOGENOM" id="CLU_089144_0_0_1"/>
<feature type="domain" description="Bacterial Pleckstrin homology" evidence="1">
    <location>
        <begin position="89"/>
        <end position="187"/>
    </location>
</feature>
<dbReference type="InterPro" id="IPR037063">
    <property type="entry name" value="PHb_sf"/>
</dbReference>
<dbReference type="PANTHER" id="PTHR35796">
    <property type="entry name" value="HYPOTHETICAL CYTOSOLIC PROTEIN"/>
    <property type="match status" value="1"/>
</dbReference>
<dbReference type="eggNOG" id="ENOG502SMIK">
    <property type="taxonomic scope" value="Eukaryota"/>
</dbReference>
<sequence length="271" mass="30858">MGRKMEAAALFMGRTGRRARRHRARSGRRFVLCCVAGRATTTRGPGARPRETRHDMGNPYSTVKGLLSDVVGTSDVFEVVSDLSRCWASSYLLPQEEVLYVLQSVRQEFAFSNCALVKVSADTSTTTRRLVERFEYKSNRVDHVKFESTGILYRDCVLEFCMGNTQFKLDIARDKEGEVKGLYKTLVLLGQKQEENEREWELVQQAVTSTKETVRLSGATGQSDETLKWMKVQYERTHPQCYKTLITSVFEAVRAERNEAGYIKTLMAPRV</sequence>
<dbReference type="PANTHER" id="PTHR35796:SF3">
    <property type="entry name" value="BHLH DOMAIN-CONTAINING PROTEIN"/>
    <property type="match status" value="1"/>
</dbReference>
<dbReference type="Gene3D" id="2.30.29.50">
    <property type="entry name" value="Bacterial Pleckstrin homology domain"/>
    <property type="match status" value="1"/>
</dbReference>
<dbReference type="Pfam" id="PF08000">
    <property type="entry name" value="bPH_1"/>
    <property type="match status" value="1"/>
</dbReference>
<reference evidence="2" key="2">
    <citation type="submission" date="2015-06" db="UniProtKB">
        <authorList>
            <consortium name="EnsemblProtists"/>
        </authorList>
    </citation>
    <scope>IDENTIFICATION</scope>
    <source>
        <strain evidence="2">Emoy2</strain>
    </source>
</reference>
<protein>
    <recommendedName>
        <fullName evidence="1">Bacterial Pleckstrin homology domain-containing protein</fullName>
    </recommendedName>
</protein>
<evidence type="ECO:0000313" key="2">
    <source>
        <dbReference type="EnsemblProtists" id="HpaP806401"/>
    </source>
</evidence>
<proteinExistence type="predicted"/>
<dbReference type="OMA" id="VQYERTH"/>
<dbReference type="EMBL" id="JH598312">
    <property type="status" value="NOT_ANNOTATED_CDS"/>
    <property type="molecule type" value="Genomic_DNA"/>
</dbReference>
<dbReference type="STRING" id="559515.M4BJ24"/>
<dbReference type="InterPro" id="IPR012544">
    <property type="entry name" value="PHb"/>
</dbReference>
<dbReference type="EnsemblProtists" id="HpaT806401">
    <property type="protein sequence ID" value="HpaP806401"/>
    <property type="gene ID" value="HpaG806401"/>
</dbReference>
<dbReference type="Gene3D" id="1.10.287.210">
    <property type="match status" value="1"/>
</dbReference>
<dbReference type="InParanoid" id="M4BJ24"/>
<dbReference type="Proteomes" id="UP000011713">
    <property type="component" value="Unassembled WGS sequence"/>
</dbReference>
<accession>M4BJ24</accession>
<dbReference type="AlphaFoldDB" id="M4BJ24"/>
<name>M4BJ24_HYAAE</name>
<organism evidence="2 3">
    <name type="scientific">Hyaloperonospora arabidopsidis (strain Emoy2)</name>
    <name type="common">Downy mildew agent</name>
    <name type="synonym">Peronospora arabidopsidis</name>
    <dbReference type="NCBI Taxonomy" id="559515"/>
    <lineage>
        <taxon>Eukaryota</taxon>
        <taxon>Sar</taxon>
        <taxon>Stramenopiles</taxon>
        <taxon>Oomycota</taxon>
        <taxon>Peronosporomycetes</taxon>
        <taxon>Peronosporales</taxon>
        <taxon>Peronosporaceae</taxon>
        <taxon>Hyaloperonospora</taxon>
    </lineage>
</organism>
<evidence type="ECO:0000313" key="3">
    <source>
        <dbReference type="Proteomes" id="UP000011713"/>
    </source>
</evidence>
<dbReference type="VEuPathDB" id="FungiDB:HpaG806401"/>